<accession>A0A2M7VEQ5</accession>
<name>A0A2M7VEQ5_9BACT</name>
<reference evidence="2" key="1">
    <citation type="submission" date="2017-09" db="EMBL/GenBank/DDBJ databases">
        <title>Depth-based differentiation of microbial function through sediment-hosted aquifers and enrichment of novel symbionts in the deep terrestrial subsurface.</title>
        <authorList>
            <person name="Probst A.J."/>
            <person name="Ladd B."/>
            <person name="Jarett J.K."/>
            <person name="Geller-Mcgrath D.E."/>
            <person name="Sieber C.M.K."/>
            <person name="Emerson J.B."/>
            <person name="Anantharaman K."/>
            <person name="Thomas B.C."/>
            <person name="Malmstrom R."/>
            <person name="Stieglmeier M."/>
            <person name="Klingl A."/>
            <person name="Woyke T."/>
            <person name="Ryan C.M."/>
            <person name="Banfield J.F."/>
        </authorList>
    </citation>
    <scope>NUCLEOTIDE SEQUENCE [LARGE SCALE GENOMIC DNA]</scope>
</reference>
<protein>
    <submittedName>
        <fullName evidence="1">Uncharacterized protein</fullName>
    </submittedName>
</protein>
<gene>
    <name evidence="1" type="ORF">COX77_02760</name>
</gene>
<comment type="caution">
    <text evidence="1">The sequence shown here is derived from an EMBL/GenBank/DDBJ whole genome shotgun (WGS) entry which is preliminary data.</text>
</comment>
<evidence type="ECO:0000313" key="2">
    <source>
        <dbReference type="Proteomes" id="UP000230405"/>
    </source>
</evidence>
<organism evidence="1 2">
    <name type="scientific">Candidatus Komeilibacteria bacterium CG_4_10_14_0_2_um_filter_37_10</name>
    <dbReference type="NCBI Taxonomy" id="1974470"/>
    <lineage>
        <taxon>Bacteria</taxon>
        <taxon>Candidatus Komeiliibacteriota</taxon>
    </lineage>
</organism>
<proteinExistence type="predicted"/>
<dbReference type="Proteomes" id="UP000230405">
    <property type="component" value="Unassembled WGS sequence"/>
</dbReference>
<dbReference type="AlphaFoldDB" id="A0A2M7VEQ5"/>
<dbReference type="EMBL" id="PFPO01000050">
    <property type="protein sequence ID" value="PIZ99027.1"/>
    <property type="molecule type" value="Genomic_DNA"/>
</dbReference>
<evidence type="ECO:0000313" key="1">
    <source>
        <dbReference type="EMBL" id="PIZ99027.1"/>
    </source>
</evidence>
<sequence length="226" mass="25935">MKRIISYFNDSITSQMLDTIGVEVETQFLDENNDPISVHTSQQMFAHLVGNGWQVVHRQGSLIPDERDAIWLELDGRTALAPLARIASVQFTISVSPNNAINILNKLSSCLDIFLQDYPQDQVWKRYIRDSAAKYRSDRYGGPLAFSSLGDYCCSLIQHDVVQGSHLVPFAKVSHIDIPLYLRSIWWYFRLKRYGNSLCIEVRPMARKEDKEILRQLKMVLDIIGT</sequence>